<organism evidence="1 2">
    <name type="scientific">Gemmobacter aquaticus</name>
    <dbReference type="NCBI Taxonomy" id="490185"/>
    <lineage>
        <taxon>Bacteria</taxon>
        <taxon>Pseudomonadati</taxon>
        <taxon>Pseudomonadota</taxon>
        <taxon>Alphaproteobacteria</taxon>
        <taxon>Rhodobacterales</taxon>
        <taxon>Paracoccaceae</taxon>
        <taxon>Gemmobacter</taxon>
    </lineage>
</organism>
<proteinExistence type="predicted"/>
<keyword evidence="2" id="KW-1185">Reference proteome</keyword>
<reference evidence="1 2" key="1">
    <citation type="journal article" date="2014" name="Int. J. Syst. Evol. Microbiol.">
        <title>Complete genome sequence of Corynebacterium casei LMG S-19264T (=DSM 44701T), isolated from a smear-ripened cheese.</title>
        <authorList>
            <consortium name="US DOE Joint Genome Institute (JGI-PGF)"/>
            <person name="Walter F."/>
            <person name="Albersmeier A."/>
            <person name="Kalinowski J."/>
            <person name="Ruckert C."/>
        </authorList>
    </citation>
    <scope>NUCLEOTIDE SEQUENCE [LARGE SCALE GENOMIC DNA]</scope>
    <source>
        <strain evidence="1 2">CGMCC 1.7029</strain>
    </source>
</reference>
<evidence type="ECO:0000313" key="2">
    <source>
        <dbReference type="Proteomes" id="UP000598196"/>
    </source>
</evidence>
<dbReference type="Proteomes" id="UP000598196">
    <property type="component" value="Unassembled WGS sequence"/>
</dbReference>
<accession>A0A917YHE5</accession>
<name>A0A917YHE5_9RHOB</name>
<dbReference type="EMBL" id="BMLP01000001">
    <property type="protein sequence ID" value="GGO26844.1"/>
    <property type="molecule type" value="Genomic_DNA"/>
</dbReference>
<evidence type="ECO:0000313" key="1">
    <source>
        <dbReference type="EMBL" id="GGO26844.1"/>
    </source>
</evidence>
<dbReference type="RefSeq" id="WP_146285450.1">
    <property type="nucleotide sequence ID" value="NZ_BMLP01000001.1"/>
</dbReference>
<dbReference type="AlphaFoldDB" id="A0A917YHE5"/>
<comment type="caution">
    <text evidence="1">The sequence shown here is derived from an EMBL/GenBank/DDBJ whole genome shotgun (WGS) entry which is preliminary data.</text>
</comment>
<sequence>MPDRIITHHVSPYHAIQGTPADVRRIVGRLPDDPPEFWNRCEECHRPIGYTHQLWCPEDGIVTEAQTYGGRRV</sequence>
<gene>
    <name evidence="1" type="ORF">GCM10010991_07890</name>
</gene>
<protein>
    <submittedName>
        <fullName evidence="1">Uncharacterized protein</fullName>
    </submittedName>
</protein>